<dbReference type="Pfam" id="PF01965">
    <property type="entry name" value="DJ-1_PfpI"/>
    <property type="match status" value="1"/>
</dbReference>
<dbReference type="SUPFAM" id="SSF46689">
    <property type="entry name" value="Homeodomain-like"/>
    <property type="match status" value="2"/>
</dbReference>
<evidence type="ECO:0000313" key="5">
    <source>
        <dbReference type="EMBL" id="GAA0479209.1"/>
    </source>
</evidence>
<dbReference type="PANTHER" id="PTHR43130">
    <property type="entry name" value="ARAC-FAMILY TRANSCRIPTIONAL REGULATOR"/>
    <property type="match status" value="1"/>
</dbReference>
<dbReference type="RefSeq" id="WP_229954527.1">
    <property type="nucleotide sequence ID" value="NZ_BAAAEM010000002.1"/>
</dbReference>
<feature type="domain" description="HTH araC/xylS-type" evidence="4">
    <location>
        <begin position="220"/>
        <end position="318"/>
    </location>
</feature>
<dbReference type="PANTHER" id="PTHR43130:SF3">
    <property type="entry name" value="HTH-TYPE TRANSCRIPTIONAL REGULATOR RV1931C"/>
    <property type="match status" value="1"/>
</dbReference>
<evidence type="ECO:0000313" key="6">
    <source>
        <dbReference type="Proteomes" id="UP001500713"/>
    </source>
</evidence>
<proteinExistence type="predicted"/>
<dbReference type="Pfam" id="PF12833">
    <property type="entry name" value="HTH_18"/>
    <property type="match status" value="1"/>
</dbReference>
<dbReference type="Proteomes" id="UP001500713">
    <property type="component" value="Unassembled WGS sequence"/>
</dbReference>
<dbReference type="EMBL" id="BAAAEM010000002">
    <property type="protein sequence ID" value="GAA0479209.1"/>
    <property type="molecule type" value="Genomic_DNA"/>
</dbReference>
<keyword evidence="3" id="KW-0804">Transcription</keyword>
<dbReference type="PRINTS" id="PR00032">
    <property type="entry name" value="HTHARAC"/>
</dbReference>
<dbReference type="Gene3D" id="3.40.50.880">
    <property type="match status" value="1"/>
</dbReference>
<reference evidence="5 6" key="1">
    <citation type="journal article" date="2019" name="Int. J. Syst. Evol. Microbiol.">
        <title>The Global Catalogue of Microorganisms (GCM) 10K type strain sequencing project: providing services to taxonomists for standard genome sequencing and annotation.</title>
        <authorList>
            <consortium name="The Broad Institute Genomics Platform"/>
            <consortium name="The Broad Institute Genome Sequencing Center for Infectious Disease"/>
            <person name="Wu L."/>
            <person name="Ma J."/>
        </authorList>
    </citation>
    <scope>NUCLEOTIDE SEQUENCE [LARGE SCALE GENOMIC DNA]</scope>
    <source>
        <strain evidence="5 6">JCM 14162</strain>
    </source>
</reference>
<organism evidence="5 6">
    <name type="scientific">Parasphingorhabdus litoris</name>
    <dbReference type="NCBI Taxonomy" id="394733"/>
    <lineage>
        <taxon>Bacteria</taxon>
        <taxon>Pseudomonadati</taxon>
        <taxon>Pseudomonadota</taxon>
        <taxon>Alphaproteobacteria</taxon>
        <taxon>Sphingomonadales</taxon>
        <taxon>Sphingomonadaceae</taxon>
        <taxon>Parasphingorhabdus</taxon>
    </lineage>
</organism>
<sequence>MSISAKTERILFVGFEGLQMLDLVGPADVFSIASMRAHGRYAVHYVGTRASVRASNGLVFQLEKLPKVRSSDTIIIPGGMARSVFNAMADQALLNWLTDAAAQVHRVASICSGAFVLARLGLLENKRAVTHWSAADRLAKTAPNIKIEKDAIFVEDGKIWTSAGVTTGIDLALAMVRRDIDETTALQIARDIVVHVIRPGNQSQYSAPLMLQKNAGPNLDRLIPWLESRLSETTSVADMAMEVGLSERQFHRQCLLQFGRTPAKLALELKLDHARNFLQEDQIPIATISKICGFSDSAAFSKAFKKQFAISPAMFRNHWKSDGVT</sequence>
<evidence type="ECO:0000256" key="1">
    <source>
        <dbReference type="ARBA" id="ARBA00023015"/>
    </source>
</evidence>
<evidence type="ECO:0000256" key="3">
    <source>
        <dbReference type="ARBA" id="ARBA00023163"/>
    </source>
</evidence>
<dbReference type="InterPro" id="IPR029062">
    <property type="entry name" value="Class_I_gatase-like"/>
</dbReference>
<dbReference type="InterPro" id="IPR018060">
    <property type="entry name" value="HTH_AraC"/>
</dbReference>
<dbReference type="Gene3D" id="1.10.10.60">
    <property type="entry name" value="Homeodomain-like"/>
    <property type="match status" value="1"/>
</dbReference>
<keyword evidence="1" id="KW-0805">Transcription regulation</keyword>
<dbReference type="InterPro" id="IPR020449">
    <property type="entry name" value="Tscrpt_reg_AraC-type_HTH"/>
</dbReference>
<evidence type="ECO:0000256" key="2">
    <source>
        <dbReference type="ARBA" id="ARBA00023125"/>
    </source>
</evidence>
<name>A0ABN1AL62_9SPHN</name>
<dbReference type="InterPro" id="IPR002818">
    <property type="entry name" value="DJ-1/PfpI"/>
</dbReference>
<dbReference type="CDD" id="cd03137">
    <property type="entry name" value="GATase1_AraC_1"/>
    <property type="match status" value="1"/>
</dbReference>
<dbReference type="PROSITE" id="PS01124">
    <property type="entry name" value="HTH_ARAC_FAMILY_2"/>
    <property type="match status" value="1"/>
</dbReference>
<dbReference type="InterPro" id="IPR009057">
    <property type="entry name" value="Homeodomain-like_sf"/>
</dbReference>
<comment type="caution">
    <text evidence="5">The sequence shown here is derived from an EMBL/GenBank/DDBJ whole genome shotgun (WGS) entry which is preliminary data.</text>
</comment>
<dbReference type="SUPFAM" id="SSF52317">
    <property type="entry name" value="Class I glutamine amidotransferase-like"/>
    <property type="match status" value="1"/>
</dbReference>
<dbReference type="InterPro" id="IPR052158">
    <property type="entry name" value="INH-QAR"/>
</dbReference>
<keyword evidence="6" id="KW-1185">Reference proteome</keyword>
<gene>
    <name evidence="5" type="ORF">GCM10009096_21560</name>
</gene>
<accession>A0ABN1AL62</accession>
<protein>
    <submittedName>
        <fullName evidence="5">GlxA family transcriptional regulator</fullName>
    </submittedName>
</protein>
<keyword evidence="2" id="KW-0238">DNA-binding</keyword>
<dbReference type="SMART" id="SM00342">
    <property type="entry name" value="HTH_ARAC"/>
    <property type="match status" value="1"/>
</dbReference>
<evidence type="ECO:0000259" key="4">
    <source>
        <dbReference type="PROSITE" id="PS01124"/>
    </source>
</evidence>